<dbReference type="Gene3D" id="2.40.128.490">
    <property type="entry name" value="Uncharacterised protein PF14869, DUF4488"/>
    <property type="match status" value="1"/>
</dbReference>
<name>A0A848J4Z0_9BACT</name>
<evidence type="ECO:0000313" key="2">
    <source>
        <dbReference type="Proteomes" id="UP000559010"/>
    </source>
</evidence>
<dbReference type="AlphaFoldDB" id="A0A848J4Z0"/>
<dbReference type="Proteomes" id="UP000559010">
    <property type="component" value="Unassembled WGS sequence"/>
</dbReference>
<organism evidence="1 2">
    <name type="scientific">Marinigracilibium pacificum</name>
    <dbReference type="NCBI Taxonomy" id="2729599"/>
    <lineage>
        <taxon>Bacteria</taxon>
        <taxon>Pseudomonadati</taxon>
        <taxon>Bacteroidota</taxon>
        <taxon>Cytophagia</taxon>
        <taxon>Cytophagales</taxon>
        <taxon>Flammeovirgaceae</taxon>
        <taxon>Marinigracilibium</taxon>
    </lineage>
</organism>
<dbReference type="PROSITE" id="PS51257">
    <property type="entry name" value="PROKAR_LIPOPROTEIN"/>
    <property type="match status" value="1"/>
</dbReference>
<evidence type="ECO:0000313" key="1">
    <source>
        <dbReference type="EMBL" id="NMM50841.1"/>
    </source>
</evidence>
<sequence>MKNFSILLLTVLLFGSCSENNQDTQAEIIEEPNNLRGTWKMVYGEIRENDSLQIKDLTNIDFVKIINDNHFAFFNQAQDNPNAFYAGGGSYELNGNKYVETLSYTNADALKGHSFPFTIELKGDTLIQFGLEEVKEANIKRHIVEKYIRIN</sequence>
<dbReference type="EMBL" id="JABBNU010000017">
    <property type="protein sequence ID" value="NMM50841.1"/>
    <property type="molecule type" value="Genomic_DNA"/>
</dbReference>
<evidence type="ECO:0008006" key="3">
    <source>
        <dbReference type="Google" id="ProtNLM"/>
    </source>
</evidence>
<comment type="caution">
    <text evidence="1">The sequence shown here is derived from an EMBL/GenBank/DDBJ whole genome shotgun (WGS) entry which is preliminary data.</text>
</comment>
<accession>A0A848J4Z0</accession>
<proteinExistence type="predicted"/>
<gene>
    <name evidence="1" type="ORF">HH304_20700</name>
</gene>
<protein>
    <recommendedName>
        <fullName evidence="3">Lipocalin-like domain-containing protein</fullName>
    </recommendedName>
</protein>
<keyword evidence="2" id="KW-1185">Reference proteome</keyword>
<dbReference type="RefSeq" id="WP_169685208.1">
    <property type="nucleotide sequence ID" value="NZ_JABBNU010000017.1"/>
</dbReference>
<reference evidence="1 2" key="1">
    <citation type="submission" date="2020-04" db="EMBL/GenBank/DDBJ databases">
        <title>Flammeovirgaceae bacterium KN852 isolated from deep sea.</title>
        <authorList>
            <person name="Zhang D.-C."/>
        </authorList>
    </citation>
    <scope>NUCLEOTIDE SEQUENCE [LARGE SCALE GENOMIC DNA]</scope>
    <source>
        <strain evidence="1 2">KN852</strain>
    </source>
</reference>